<feature type="compositionally biased region" description="Basic and acidic residues" evidence="20">
    <location>
        <begin position="1770"/>
        <end position="1784"/>
    </location>
</feature>
<dbReference type="Gene3D" id="3.50.7.10">
    <property type="entry name" value="GroEL"/>
    <property type="match status" value="1"/>
</dbReference>
<keyword evidence="10 19" id="KW-0067">ATP-binding</keyword>
<feature type="region of interest" description="Disordered" evidence="20">
    <location>
        <begin position="243"/>
        <end position="293"/>
    </location>
</feature>
<name>A0A6J1DUT5_MOMCH</name>
<dbReference type="InterPro" id="IPR027410">
    <property type="entry name" value="TCP-1-like_intermed_sf"/>
</dbReference>
<dbReference type="FunFam" id="3.30.40.10:FF:000384">
    <property type="entry name" value="1-phosphatidylinositol-3-phosphate 5-kinase FAB1B"/>
    <property type="match status" value="1"/>
</dbReference>
<evidence type="ECO:0000313" key="23">
    <source>
        <dbReference type="Proteomes" id="UP000504603"/>
    </source>
</evidence>
<dbReference type="CDD" id="cd03334">
    <property type="entry name" value="Fab1_TCP"/>
    <property type="match status" value="1"/>
</dbReference>
<evidence type="ECO:0000256" key="11">
    <source>
        <dbReference type="ARBA" id="ARBA00023054"/>
    </source>
</evidence>
<dbReference type="InterPro" id="IPR027484">
    <property type="entry name" value="PInositol-4-P-5-kinase_N"/>
</dbReference>
<keyword evidence="9" id="KW-0862">Zinc</keyword>
<dbReference type="GO" id="GO:0010008">
    <property type="term" value="C:endosome membrane"/>
    <property type="evidence" value="ECO:0007669"/>
    <property type="project" value="UniProtKB-SubCell"/>
</dbReference>
<dbReference type="Pfam" id="PF01363">
    <property type="entry name" value="FYVE"/>
    <property type="match status" value="1"/>
</dbReference>
<dbReference type="Gene3D" id="3.30.800.10">
    <property type="entry name" value="Phosphatidylinositol Phosphate Kinase II Beta"/>
    <property type="match status" value="1"/>
</dbReference>
<dbReference type="CDD" id="cd17300">
    <property type="entry name" value="PIPKc_PIKfyve"/>
    <property type="match status" value="1"/>
</dbReference>
<dbReference type="PANTHER" id="PTHR45748">
    <property type="entry name" value="1-PHOSPHATIDYLINOSITOL 3-PHOSPHATE 5-KINASE-RELATED"/>
    <property type="match status" value="1"/>
</dbReference>
<dbReference type="GeneID" id="111024654"/>
<organism evidence="23 24">
    <name type="scientific">Momordica charantia</name>
    <name type="common">Bitter gourd</name>
    <name type="synonym">Balsam pear</name>
    <dbReference type="NCBI Taxonomy" id="3673"/>
    <lineage>
        <taxon>Eukaryota</taxon>
        <taxon>Viridiplantae</taxon>
        <taxon>Streptophyta</taxon>
        <taxon>Embryophyta</taxon>
        <taxon>Tracheophyta</taxon>
        <taxon>Spermatophyta</taxon>
        <taxon>Magnoliopsida</taxon>
        <taxon>eudicotyledons</taxon>
        <taxon>Gunneridae</taxon>
        <taxon>Pentapetalae</taxon>
        <taxon>rosids</taxon>
        <taxon>fabids</taxon>
        <taxon>Cucurbitales</taxon>
        <taxon>Cucurbitaceae</taxon>
        <taxon>Momordiceae</taxon>
        <taxon>Momordica</taxon>
    </lineage>
</organism>
<keyword evidence="23" id="KW-1185">Reference proteome</keyword>
<keyword evidence="12" id="KW-0472">Membrane</keyword>
<evidence type="ECO:0000256" key="18">
    <source>
        <dbReference type="PROSITE-ProRule" id="PRU00091"/>
    </source>
</evidence>
<evidence type="ECO:0000256" key="8">
    <source>
        <dbReference type="ARBA" id="ARBA00022777"/>
    </source>
</evidence>
<gene>
    <name evidence="24" type="primary">LOC111024654</name>
</gene>
<sequence>MGHPENKLSDLVGLVKSWMPWRSDPANVSRDFWMPDKSCRVCYECDSQFTFINRRHHCRRCGRVFCSKCTANFIPAPPIDTANARDDSDKIRVCNFCFKQWGKEPSAAQDGDNATSSALSLSSSSSSMSSTKSGYTCHSAISNIASTPCSTDRRYYDPFCSGGISDEQDSSINGKSINRASSMMTTSSSFYGYYRSDDEDDDYYYGMYRSDSESRHISQSDDYYCAVNPDEMDRIAAQSLNLDRENTSTKGSPEIFETQRPGINEKSSEDSDENDKGSECDFPTYAMQNKDNEPVDFQNNGILWLPPEPEDEEDEKALLFDDDDDSCAPGEWGYLPSSLAGGECPMKGRSSEEYRKTAKNVVEGHFRALVGQLLEAENLPLGDEPDKDGWLDIITYLSWEAATVLKPDTSKSGGMDPGGYVKVKCVAGGKCSESIVVKGVICKKNVAHRRMTRTISKPRFFVLGGALEYQRVTNHLSSFDTLLQQELDHLKMAVAKIDAHHPNVLLVEKSVSRHAQEYLLSKNITLVLNIKRSLLERIACCTGANIVPSVDHVASLKLGYCDAFRVETFVEEHDGVDGQAGKKFAKTLMFFEGCPKPLCCTILLRGASGDELKKVKHVVQYATFAAYHLALETCFLADEGASVPELPLKSPITVALPHNPSSIDRSISAIPGFTGPSPAKSPEPEPSMEIWQCGKDAVLTRQSSIGCPNVIKSNSLEPTLRPLKSNATSTSLSSFDQDVSIAYNYMLSSKFASEASRSLDIKECSMGMMAIKEEAGADDDTSSGIGETLSQGGNSSYISSNSLDGTIQSYIDLACLKPESTSSNLVTKSSREDFPLSPSDQQNILVSLSTRCVWKGTICDRAHLLRIKYYGSFDKPLGRFLRDHLFDQNYRCHSCGMPSEAHVHCYTHPQGSLTISAKKLPDFFLPGEPEGKIWMWHRCLKCPRTNGFPPATRRVIMSDAAWGLSFGKFLELSFSNNAAASRVAGCGHFLHRDCLRFYGFGRTVACFHYAAINVQSVHLPPSILEFYHNNLDWINKEATEVHNRAEIIFAGVCKALPQISKNESGIEQEDLGVNELNQYIQELEQIISMEKEDFEVHLKEVLSGETRVYQPAVDILEINKLHMHVLYLSYIWVQRLSFAATLRNKNSQDSLSNDIPRLDSVEELVAALNLASGQDEFFVGCDNDSLPSDSKHEIDLGKGGNSVQINQSNEMESEKHMDLGGQEDEFCLSRVDSEPLGVGITIERAISVGEYPIMSDLSDTLDAVWKGAVHPNSGTSEESNDSRTNSGILEPLAGQSDMEKCTANLVGVEAAQLLHSALVLRSVDSIETSMSMPSSAYNTKISLLNVPKPEFSDYDPAFISSFRELEKQGHLRFLMHVGVNDTIIPVYDDEPTSIVAYSLVIPEYHAQMSEPERVMEAGDTARSLPLLDSATTESLRSFDQTVSDTYKSLSSNEETMLERTQSIQFEDLLLYTKDLHTRVSFVKESPLGQVKYTITCYFAKRFEALRKKCCPSELDYVRSLSRCKRWGAQGGKSNVFFAKTLDERFIIKQVTKIELESFIQFGPSYFKYLSEAIRTGCPTCLAKVVGMYQVSSKHLKGGKESKTDVLVMENLLFRHNVTRLYDLKGSSRSRYNSDTSGKNKVLLDQNLIESMPTCPIFLGSKAKRLLERAVWNDTSFLASIDVMDYSLLVGLDEEKQELVVGIIDFMRQYTWDKHLETWVKNSGILGGPKNASPTVISPHQYKKRFRKAMTTYFLMVPDQWPSSTVSPSESHPDLCDENSEHDSSWDCKHFCEHSDG</sequence>
<evidence type="ECO:0000256" key="1">
    <source>
        <dbReference type="ARBA" id="ARBA00004481"/>
    </source>
</evidence>
<evidence type="ECO:0000256" key="10">
    <source>
        <dbReference type="ARBA" id="ARBA00022840"/>
    </source>
</evidence>
<dbReference type="InterPro" id="IPR017455">
    <property type="entry name" value="Znf_FYVE-rel"/>
</dbReference>
<evidence type="ECO:0000256" key="20">
    <source>
        <dbReference type="SAM" id="MobiDB-lite"/>
    </source>
</evidence>
<dbReference type="InterPro" id="IPR044769">
    <property type="entry name" value="PIKfyve_PIPKc"/>
</dbReference>
<dbReference type="SMART" id="SM00064">
    <property type="entry name" value="FYVE"/>
    <property type="match status" value="1"/>
</dbReference>
<keyword evidence="3 19" id="KW-0808">Transferase</keyword>
<dbReference type="SUPFAM" id="SSF52029">
    <property type="entry name" value="GroEL apical domain-like"/>
    <property type="match status" value="1"/>
</dbReference>
<evidence type="ECO:0000256" key="12">
    <source>
        <dbReference type="ARBA" id="ARBA00023136"/>
    </source>
</evidence>
<keyword evidence="6" id="KW-0967">Endosome</keyword>
<feature type="domain" description="PIPK" evidence="22">
    <location>
        <begin position="1430"/>
        <end position="1753"/>
    </location>
</feature>
<evidence type="ECO:0000259" key="22">
    <source>
        <dbReference type="PROSITE" id="PS51455"/>
    </source>
</evidence>
<keyword evidence="4" id="KW-0479">Metal-binding</keyword>
<evidence type="ECO:0000256" key="2">
    <source>
        <dbReference type="ARBA" id="ARBA00012009"/>
    </source>
</evidence>
<keyword evidence="8 19" id="KW-0418">Kinase</keyword>
<evidence type="ECO:0000256" key="19">
    <source>
        <dbReference type="PROSITE-ProRule" id="PRU00781"/>
    </source>
</evidence>
<dbReference type="PANTHER" id="PTHR45748:SF21">
    <property type="entry name" value="1-PHOSPHATIDYLINOSITOL-3-PHOSPHATE 5-KINASE FAB1A"/>
    <property type="match status" value="1"/>
</dbReference>
<dbReference type="InterPro" id="IPR002423">
    <property type="entry name" value="Cpn60/GroEL/TCP-1"/>
</dbReference>
<dbReference type="InterPro" id="IPR027483">
    <property type="entry name" value="PInositol-4-P-4/5-kinase_C_sf"/>
</dbReference>
<dbReference type="InterPro" id="IPR013083">
    <property type="entry name" value="Znf_RING/FYVE/PHD"/>
</dbReference>
<keyword evidence="7 18" id="KW-0863">Zinc-finger</keyword>
<dbReference type="PROSITE" id="PS51455">
    <property type="entry name" value="PIPK"/>
    <property type="match status" value="1"/>
</dbReference>
<evidence type="ECO:0000256" key="3">
    <source>
        <dbReference type="ARBA" id="ARBA00022679"/>
    </source>
</evidence>
<dbReference type="GO" id="GO:0000285">
    <property type="term" value="F:1-phosphatidylinositol-3-phosphate 5-kinase activity"/>
    <property type="evidence" value="ECO:0007669"/>
    <property type="project" value="UniProtKB-EC"/>
</dbReference>
<dbReference type="Gene3D" id="3.30.810.10">
    <property type="entry name" value="2-Layer Sandwich"/>
    <property type="match status" value="1"/>
</dbReference>
<evidence type="ECO:0000259" key="21">
    <source>
        <dbReference type="PROSITE" id="PS50178"/>
    </source>
</evidence>
<dbReference type="RefSeq" id="XP_022158085.1">
    <property type="nucleotide sequence ID" value="XM_022302393.1"/>
</dbReference>
<proteinExistence type="predicted"/>
<dbReference type="SMART" id="SM00330">
    <property type="entry name" value="PIPKc"/>
    <property type="match status" value="1"/>
</dbReference>
<evidence type="ECO:0000256" key="13">
    <source>
        <dbReference type="ARBA" id="ARBA00023464"/>
    </source>
</evidence>
<dbReference type="Pfam" id="PF01504">
    <property type="entry name" value="PIP5K"/>
    <property type="match status" value="1"/>
</dbReference>
<evidence type="ECO:0000256" key="14">
    <source>
        <dbReference type="ARBA" id="ARBA00057940"/>
    </source>
</evidence>
<accession>A0A6J1DUT5</accession>
<dbReference type="GO" id="GO:0005524">
    <property type="term" value="F:ATP binding"/>
    <property type="evidence" value="ECO:0007669"/>
    <property type="project" value="UniProtKB-UniRule"/>
</dbReference>
<dbReference type="InterPro" id="IPR027409">
    <property type="entry name" value="GroEL-like_apical_dom_sf"/>
</dbReference>
<dbReference type="FunFam" id="3.30.810.10:FF:000001">
    <property type="entry name" value="1-phosphatidylinositol 3-phosphate 5-kinase FAB1"/>
    <property type="match status" value="1"/>
</dbReference>
<protein>
    <recommendedName>
        <fullName evidence="2">1-phosphatidylinositol-3-phosphate 5-kinase</fullName>
        <ecNumber evidence="2">2.7.1.150</ecNumber>
    </recommendedName>
    <alternativeName>
        <fullName evidence="16">FYVE finger-containing phosphoinositide kinase</fullName>
    </alternativeName>
    <alternativeName>
        <fullName evidence="17">PIKfyve</fullName>
    </alternativeName>
    <alternativeName>
        <fullName evidence="15">Phosphatidylinositol 3-phosphate 5-kinase type III</fullName>
    </alternativeName>
</protein>
<evidence type="ECO:0000256" key="17">
    <source>
        <dbReference type="ARBA" id="ARBA00081348"/>
    </source>
</evidence>
<comment type="subcellular location">
    <subcellularLocation>
        <location evidence="1">Endosome membrane</location>
        <topology evidence="1">Peripheral membrane protein</topology>
    </subcellularLocation>
</comment>
<dbReference type="PROSITE" id="PS50178">
    <property type="entry name" value="ZF_FYVE"/>
    <property type="match status" value="1"/>
</dbReference>
<dbReference type="GO" id="GO:0009555">
    <property type="term" value="P:pollen development"/>
    <property type="evidence" value="ECO:0007669"/>
    <property type="project" value="UniProtKB-ARBA"/>
</dbReference>
<dbReference type="InterPro" id="IPR000306">
    <property type="entry name" value="Znf_FYVE"/>
</dbReference>
<feature type="compositionally biased region" description="Basic and acidic residues" evidence="20">
    <location>
        <begin position="266"/>
        <end position="279"/>
    </location>
</feature>
<dbReference type="Pfam" id="PF00118">
    <property type="entry name" value="Cpn60_TCP1"/>
    <property type="match status" value="1"/>
</dbReference>
<evidence type="ECO:0000256" key="6">
    <source>
        <dbReference type="ARBA" id="ARBA00022753"/>
    </source>
</evidence>
<dbReference type="GO" id="GO:0010256">
    <property type="term" value="P:endomembrane system organization"/>
    <property type="evidence" value="ECO:0007669"/>
    <property type="project" value="UniProtKB-ARBA"/>
</dbReference>
<evidence type="ECO:0000256" key="16">
    <source>
        <dbReference type="ARBA" id="ARBA00077675"/>
    </source>
</evidence>
<dbReference type="GO" id="GO:0008270">
    <property type="term" value="F:zinc ion binding"/>
    <property type="evidence" value="ECO:0007669"/>
    <property type="project" value="UniProtKB-KW"/>
</dbReference>
<dbReference type="SUPFAM" id="SSF54849">
    <property type="entry name" value="GroEL-intermediate domain like"/>
    <property type="match status" value="1"/>
</dbReference>
<dbReference type="OrthoDB" id="158357at2759"/>
<dbReference type="InterPro" id="IPR011011">
    <property type="entry name" value="Znf_FYVE_PHD"/>
</dbReference>
<dbReference type="GO" id="GO:0007033">
    <property type="term" value="P:vacuole organization"/>
    <property type="evidence" value="ECO:0007669"/>
    <property type="project" value="UniProtKB-ARBA"/>
</dbReference>
<dbReference type="Gene3D" id="3.30.40.10">
    <property type="entry name" value="Zinc/RING finger domain, C3HC4 (zinc finger)"/>
    <property type="match status" value="1"/>
</dbReference>
<dbReference type="SUPFAM" id="SSF57903">
    <property type="entry name" value="FYVE/PHD zinc finger"/>
    <property type="match status" value="1"/>
</dbReference>
<dbReference type="FunFam" id="3.50.7.10:FF:000007">
    <property type="entry name" value="1-phosphatidylinositol 3-phosphate 5-kinase isoform X1"/>
    <property type="match status" value="1"/>
</dbReference>
<feature type="domain" description="FYVE-type" evidence="21">
    <location>
        <begin position="36"/>
        <end position="102"/>
    </location>
</feature>
<feature type="region of interest" description="Disordered" evidence="20">
    <location>
        <begin position="1764"/>
        <end position="1784"/>
    </location>
</feature>
<evidence type="ECO:0000256" key="15">
    <source>
        <dbReference type="ARBA" id="ARBA00077223"/>
    </source>
</evidence>
<keyword evidence="5 19" id="KW-0547">Nucleotide-binding</keyword>
<evidence type="ECO:0000256" key="9">
    <source>
        <dbReference type="ARBA" id="ARBA00022833"/>
    </source>
</evidence>
<dbReference type="InterPro" id="IPR002498">
    <property type="entry name" value="PInositol-4-P-4/5-kinase_core"/>
</dbReference>
<comment type="function">
    <text evidence="14">The PI(3,5)P2 regulatory complex regulates both the synthesis and turnover of phosphatidylinositol 3,5-bisphosphate (PtdIns(3,5)P2). Catalyzes the phosphorylation of phosphatidylinositol 3-phosphate on the fifth hydroxyl of the myo-inositol ring, to form phosphatidylinositol 3,5-bisphosphate. Plays an important role in maintenance of endomembrane homeostasis including endocytosis, vacuole formation, and vacuolar acidification processes. Required for development of viable pollen. Might mediate recycling of auxin transporters.</text>
</comment>
<comment type="subunit">
    <text evidence="13">Component of the PI(3,5)P2 regulatory complex at least composed of ATG18, SAC/FIG4, FAB1 and VAC14.</text>
</comment>
<evidence type="ECO:0000256" key="4">
    <source>
        <dbReference type="ARBA" id="ARBA00022723"/>
    </source>
</evidence>
<dbReference type="EC" id="2.7.1.150" evidence="2"/>
<keyword evidence="11" id="KW-0175">Coiled coil</keyword>
<dbReference type="SUPFAM" id="SSF56104">
    <property type="entry name" value="SAICAR synthase-like"/>
    <property type="match status" value="1"/>
</dbReference>
<reference evidence="24" key="1">
    <citation type="submission" date="2025-08" db="UniProtKB">
        <authorList>
            <consortium name="RefSeq"/>
        </authorList>
    </citation>
    <scope>IDENTIFICATION</scope>
    <source>
        <strain evidence="24">OHB3-1</strain>
    </source>
</reference>
<evidence type="ECO:0000256" key="7">
    <source>
        <dbReference type="ARBA" id="ARBA00022771"/>
    </source>
</evidence>
<evidence type="ECO:0000313" key="24">
    <source>
        <dbReference type="RefSeq" id="XP_022158085.1"/>
    </source>
</evidence>
<dbReference type="GO" id="GO:0046854">
    <property type="term" value="P:phosphatidylinositol phosphate biosynthetic process"/>
    <property type="evidence" value="ECO:0007669"/>
    <property type="project" value="TreeGrafter"/>
</dbReference>
<dbReference type="Proteomes" id="UP000504603">
    <property type="component" value="Unplaced"/>
</dbReference>
<dbReference type="KEGG" id="mcha:111024654"/>
<evidence type="ECO:0000256" key="5">
    <source>
        <dbReference type="ARBA" id="ARBA00022741"/>
    </source>
</evidence>
<dbReference type="FunFam" id="3.30.800.10:FF:000006">
    <property type="entry name" value="1-phosphatidylinositol-3-phosphate 5-kinase FAB1B"/>
    <property type="match status" value="1"/>
</dbReference>